<dbReference type="Gene3D" id="4.10.280.10">
    <property type="entry name" value="Helix-loop-helix DNA-binding domain"/>
    <property type="match status" value="1"/>
</dbReference>
<proteinExistence type="predicted"/>
<dbReference type="InterPro" id="IPR036638">
    <property type="entry name" value="HLH_DNA-bd_sf"/>
</dbReference>
<keyword evidence="5" id="KW-0539">Nucleus</keyword>
<dbReference type="PROSITE" id="PS50888">
    <property type="entry name" value="BHLH"/>
    <property type="match status" value="1"/>
</dbReference>
<accession>A0A822ZY59</accession>
<sequence length="495" mass="54022">MNQCVPSWDLDETPTSAGGVSLRSLSNAVSAATDVPMLDCGRGGTDGGRRRRLDYEVTELTWENGQLALHGLGPPRPITKPLPSSATTTTTTTTTTKYTWEKPRAGGTLESIVSQATRSASAPCKALFNGDDDLVPWFDPRGTAAAQSMTMDALVPCTNRTTSADDHCTRVPEPNPGVGTCAIACSTRLESSSETGTLDRRLEQEALAKKRPRLEHVPVEGSSKQSVSISASFGKDNSRQDMTLDTYELDTEVGFTSTSLGSPENTSTGHPRASYTKSTTMVDDHDSVSHSRPEKESGFEEDKKGQTGKSSISTKRSRAAAIHNQSERKRRDKINQRMKTLQKLVPNSSKTDKASMLDEVIEYLKQLQAQVQMMSRMSMPHMMLPMTMQQQLQMSMLAQMGMFMGMNMGMGTMDMNSVTRNNIAGVPPVLHPNVLMTLPSWDGTGDRLPSSSTTMPDPLSTFLACQSQPNNMDTYNRMVALYQQLYQSTTSNSKG</sequence>
<reference evidence="8 9" key="1">
    <citation type="journal article" date="2020" name="Mol. Biol. Evol.">
        <title>Distinct Expression and Methylation Patterns for Genes with Different Fates following a Single Whole-Genome Duplication in Flowering Plants.</title>
        <authorList>
            <person name="Shi T."/>
            <person name="Rahmani R.S."/>
            <person name="Gugger P.F."/>
            <person name="Wang M."/>
            <person name="Li H."/>
            <person name="Zhang Y."/>
            <person name="Li Z."/>
            <person name="Wang Q."/>
            <person name="Van de Peer Y."/>
            <person name="Marchal K."/>
            <person name="Chen J."/>
        </authorList>
    </citation>
    <scope>NUCLEOTIDE SEQUENCE [LARGE SCALE GENOMIC DNA]</scope>
    <source>
        <tissue evidence="8">Leaf</tissue>
    </source>
</reference>
<feature type="region of interest" description="Disordered" evidence="6">
    <location>
        <begin position="209"/>
        <end position="242"/>
    </location>
</feature>
<dbReference type="InterPro" id="IPR047265">
    <property type="entry name" value="PIF1-like_bHLH"/>
</dbReference>
<feature type="region of interest" description="Disordered" evidence="6">
    <location>
        <begin position="68"/>
        <end position="95"/>
    </location>
</feature>
<name>A0A822ZY59_NELNU</name>
<dbReference type="SUPFAM" id="SSF47459">
    <property type="entry name" value="HLH, helix-loop-helix DNA-binding domain"/>
    <property type="match status" value="1"/>
</dbReference>
<evidence type="ECO:0000256" key="4">
    <source>
        <dbReference type="ARBA" id="ARBA00023163"/>
    </source>
</evidence>
<dbReference type="PANTHER" id="PTHR45855:SF23">
    <property type="entry name" value="TRANSCRIPTION FACTOR MEE8-RELATED"/>
    <property type="match status" value="1"/>
</dbReference>
<feature type="compositionally biased region" description="Polar residues" evidence="6">
    <location>
        <begin position="255"/>
        <end position="281"/>
    </location>
</feature>
<keyword evidence="2" id="KW-0805">Transcription regulation</keyword>
<evidence type="ECO:0000313" key="8">
    <source>
        <dbReference type="EMBL" id="DAD47776.1"/>
    </source>
</evidence>
<feature type="compositionally biased region" description="Basic and acidic residues" evidence="6">
    <location>
        <begin position="282"/>
        <end position="305"/>
    </location>
</feature>
<gene>
    <name evidence="8" type="ORF">HUJ06_017713</name>
</gene>
<dbReference type="SMART" id="SM00353">
    <property type="entry name" value="HLH"/>
    <property type="match status" value="1"/>
</dbReference>
<comment type="caution">
    <text evidence="8">The sequence shown here is derived from an EMBL/GenBank/DDBJ whole genome shotgun (WGS) entry which is preliminary data.</text>
</comment>
<evidence type="ECO:0000256" key="6">
    <source>
        <dbReference type="SAM" id="MobiDB-lite"/>
    </source>
</evidence>
<feature type="compositionally biased region" description="Basic and acidic residues" evidence="6">
    <location>
        <begin position="209"/>
        <end position="218"/>
    </location>
</feature>
<feature type="region of interest" description="Disordered" evidence="6">
    <location>
        <begin position="255"/>
        <end position="335"/>
    </location>
</feature>
<keyword evidence="9" id="KW-1185">Reference proteome</keyword>
<evidence type="ECO:0000256" key="3">
    <source>
        <dbReference type="ARBA" id="ARBA00023125"/>
    </source>
</evidence>
<evidence type="ECO:0000256" key="2">
    <source>
        <dbReference type="ARBA" id="ARBA00023015"/>
    </source>
</evidence>
<dbReference type="Proteomes" id="UP000607653">
    <property type="component" value="Unassembled WGS sequence"/>
</dbReference>
<dbReference type="AlphaFoldDB" id="A0A822ZY59"/>
<dbReference type="Pfam" id="PF00010">
    <property type="entry name" value="HLH"/>
    <property type="match status" value="1"/>
</dbReference>
<comment type="subcellular location">
    <subcellularLocation>
        <location evidence="1">Nucleus</location>
    </subcellularLocation>
</comment>
<keyword evidence="4" id="KW-0804">Transcription</keyword>
<dbReference type="InterPro" id="IPR031066">
    <property type="entry name" value="bHLH_ALC-like_plant"/>
</dbReference>
<feature type="compositionally biased region" description="Polar residues" evidence="6">
    <location>
        <begin position="222"/>
        <end position="231"/>
    </location>
</feature>
<dbReference type="InterPro" id="IPR011598">
    <property type="entry name" value="bHLH_dom"/>
</dbReference>
<evidence type="ECO:0000259" key="7">
    <source>
        <dbReference type="PROSITE" id="PS50888"/>
    </source>
</evidence>
<dbReference type="FunFam" id="4.10.280.10:FF:000059">
    <property type="entry name" value="transcription factor UNE10 isoform X1"/>
    <property type="match status" value="1"/>
</dbReference>
<feature type="compositionally biased region" description="Basic and acidic residues" evidence="6">
    <location>
        <begin position="325"/>
        <end position="335"/>
    </location>
</feature>
<evidence type="ECO:0000256" key="5">
    <source>
        <dbReference type="ARBA" id="ARBA00023242"/>
    </source>
</evidence>
<organism evidence="8 9">
    <name type="scientific">Nelumbo nucifera</name>
    <name type="common">Sacred lotus</name>
    <dbReference type="NCBI Taxonomy" id="4432"/>
    <lineage>
        <taxon>Eukaryota</taxon>
        <taxon>Viridiplantae</taxon>
        <taxon>Streptophyta</taxon>
        <taxon>Embryophyta</taxon>
        <taxon>Tracheophyta</taxon>
        <taxon>Spermatophyta</taxon>
        <taxon>Magnoliopsida</taxon>
        <taxon>Proteales</taxon>
        <taxon>Nelumbonaceae</taxon>
        <taxon>Nelumbo</taxon>
    </lineage>
</organism>
<dbReference type="EMBL" id="DUZY01000008">
    <property type="protein sequence ID" value="DAD47776.1"/>
    <property type="molecule type" value="Genomic_DNA"/>
</dbReference>
<feature type="domain" description="BHLH" evidence="7">
    <location>
        <begin position="318"/>
        <end position="367"/>
    </location>
</feature>
<evidence type="ECO:0000256" key="1">
    <source>
        <dbReference type="ARBA" id="ARBA00004123"/>
    </source>
</evidence>
<keyword evidence="3" id="KW-0238">DNA-binding</keyword>
<dbReference type="GO" id="GO:0046983">
    <property type="term" value="F:protein dimerization activity"/>
    <property type="evidence" value="ECO:0007669"/>
    <property type="project" value="InterPro"/>
</dbReference>
<dbReference type="PANTHER" id="PTHR45855">
    <property type="entry name" value="TRANSCRIPTION FACTOR PIF1-RELATED"/>
    <property type="match status" value="1"/>
</dbReference>
<dbReference type="GO" id="GO:0005634">
    <property type="term" value="C:nucleus"/>
    <property type="evidence" value="ECO:0007669"/>
    <property type="project" value="UniProtKB-SubCell"/>
</dbReference>
<dbReference type="CDD" id="cd11445">
    <property type="entry name" value="bHLH_AtPIF_like"/>
    <property type="match status" value="1"/>
</dbReference>
<evidence type="ECO:0000313" key="9">
    <source>
        <dbReference type="Proteomes" id="UP000607653"/>
    </source>
</evidence>
<dbReference type="GO" id="GO:0003677">
    <property type="term" value="F:DNA binding"/>
    <property type="evidence" value="ECO:0007669"/>
    <property type="project" value="UniProtKB-KW"/>
</dbReference>
<protein>
    <recommendedName>
        <fullName evidence="7">BHLH domain-containing protein</fullName>
    </recommendedName>
</protein>